<name>A0A6J7H0X1_9ZZZZ</name>
<dbReference type="InterPro" id="IPR036388">
    <property type="entry name" value="WH-like_DNA-bd_sf"/>
</dbReference>
<dbReference type="AlphaFoldDB" id="A0A6J7H0X1"/>
<dbReference type="SUPFAM" id="SSF46785">
    <property type="entry name" value="Winged helix' DNA-binding domain"/>
    <property type="match status" value="1"/>
</dbReference>
<proteinExistence type="predicted"/>
<dbReference type="InterPro" id="IPR036390">
    <property type="entry name" value="WH_DNA-bd_sf"/>
</dbReference>
<accession>A0A6J7H0X1</accession>
<sequence>MILELYVATREQHVVAVSQLCSLSGGSTTTALRHIENIEALGYISRGPDPNDRRRLIVTMQPVLGDALDHWLDLQLGAERLGV</sequence>
<dbReference type="Gene3D" id="1.10.10.10">
    <property type="entry name" value="Winged helix-like DNA-binding domain superfamily/Winged helix DNA-binding domain"/>
    <property type="match status" value="1"/>
</dbReference>
<dbReference type="EMBL" id="CAFBLX010000259">
    <property type="protein sequence ID" value="CAB4910323.1"/>
    <property type="molecule type" value="Genomic_DNA"/>
</dbReference>
<protein>
    <submittedName>
        <fullName evidence="1">Unannotated protein</fullName>
    </submittedName>
</protein>
<organism evidence="1">
    <name type="scientific">freshwater metagenome</name>
    <dbReference type="NCBI Taxonomy" id="449393"/>
    <lineage>
        <taxon>unclassified sequences</taxon>
        <taxon>metagenomes</taxon>
        <taxon>ecological metagenomes</taxon>
    </lineage>
</organism>
<evidence type="ECO:0000313" key="1">
    <source>
        <dbReference type="EMBL" id="CAB4910323.1"/>
    </source>
</evidence>
<gene>
    <name evidence="1" type="ORF">UFOPK3472_02987</name>
</gene>
<reference evidence="1" key="1">
    <citation type="submission" date="2020-05" db="EMBL/GenBank/DDBJ databases">
        <authorList>
            <person name="Chiriac C."/>
            <person name="Salcher M."/>
            <person name="Ghai R."/>
            <person name="Kavagutti S V."/>
        </authorList>
    </citation>
    <scope>NUCLEOTIDE SEQUENCE</scope>
</reference>